<proteinExistence type="predicted"/>
<gene>
    <name evidence="1" type="ORF">FHU33_3617</name>
</gene>
<name>A0A543PJ74_9ACTN</name>
<organism evidence="1 2">
    <name type="scientific">Blastococcus colisei</name>
    <dbReference type="NCBI Taxonomy" id="1564162"/>
    <lineage>
        <taxon>Bacteria</taxon>
        <taxon>Bacillati</taxon>
        <taxon>Actinomycetota</taxon>
        <taxon>Actinomycetes</taxon>
        <taxon>Geodermatophilales</taxon>
        <taxon>Geodermatophilaceae</taxon>
        <taxon>Blastococcus</taxon>
    </lineage>
</organism>
<evidence type="ECO:0000313" key="1">
    <source>
        <dbReference type="EMBL" id="TQN44131.1"/>
    </source>
</evidence>
<dbReference type="Proteomes" id="UP000319865">
    <property type="component" value="Unassembled WGS sequence"/>
</dbReference>
<protein>
    <submittedName>
        <fullName evidence="1">Uncharacterized protein</fullName>
    </submittedName>
</protein>
<evidence type="ECO:0000313" key="2">
    <source>
        <dbReference type="Proteomes" id="UP000319865"/>
    </source>
</evidence>
<keyword evidence="2" id="KW-1185">Reference proteome</keyword>
<reference evidence="1 2" key="1">
    <citation type="submission" date="2019-06" db="EMBL/GenBank/DDBJ databases">
        <title>Sequencing the genomes of 1000 actinobacteria strains.</title>
        <authorList>
            <person name="Klenk H.-P."/>
        </authorList>
    </citation>
    <scope>NUCLEOTIDE SEQUENCE [LARGE SCALE GENOMIC DNA]</scope>
    <source>
        <strain evidence="1 2">DSM 46837</strain>
    </source>
</reference>
<dbReference type="AlphaFoldDB" id="A0A543PJ74"/>
<dbReference type="EMBL" id="VFQE01000001">
    <property type="protein sequence ID" value="TQN44131.1"/>
    <property type="molecule type" value="Genomic_DNA"/>
</dbReference>
<comment type="caution">
    <text evidence="1">The sequence shown here is derived from an EMBL/GenBank/DDBJ whole genome shotgun (WGS) entry which is preliminary data.</text>
</comment>
<accession>A0A543PJ74</accession>
<sequence>MSERVTWETCPHCRQAAAVGWVGDDKVEFHCPAGCRIPESGMACAFPVATQAPRRKMFDDESRHSVR</sequence>